<keyword evidence="1" id="KW-0812">Transmembrane</keyword>
<feature type="domain" description="Aerotolerance regulator N-terminal" evidence="2">
    <location>
        <begin position="1"/>
        <end position="76"/>
    </location>
</feature>
<dbReference type="PANTHER" id="PTHR37464">
    <property type="entry name" value="BLL2463 PROTEIN"/>
    <property type="match status" value="1"/>
</dbReference>
<dbReference type="Gene3D" id="3.40.50.880">
    <property type="match status" value="1"/>
</dbReference>
<reference evidence="4 5" key="1">
    <citation type="submission" date="2020-08" db="EMBL/GenBank/DDBJ databases">
        <title>Edaphobacter telluris sp. nov. and Acidobacterium dinghuensis sp. nov., two acidobacteria isolated from forest soil.</title>
        <authorList>
            <person name="Fu J."/>
            <person name="Qiu L."/>
        </authorList>
    </citation>
    <scope>NUCLEOTIDE SEQUENCE [LARGE SCALE GENOMIC DNA]</scope>
    <source>
        <strain evidence="4">4Y35</strain>
    </source>
</reference>
<dbReference type="PANTHER" id="PTHR37464:SF1">
    <property type="entry name" value="BLL2463 PROTEIN"/>
    <property type="match status" value="1"/>
</dbReference>
<dbReference type="InterPro" id="IPR011933">
    <property type="entry name" value="Double_TM_dom"/>
</dbReference>
<dbReference type="Pfam" id="PF13519">
    <property type="entry name" value="VWA_2"/>
    <property type="match status" value="1"/>
</dbReference>
<dbReference type="SUPFAM" id="SSF52317">
    <property type="entry name" value="Class I glutamine amidotransferase-like"/>
    <property type="match status" value="1"/>
</dbReference>
<protein>
    <submittedName>
        <fullName evidence="4">BatA domain-containing protein</fullName>
    </submittedName>
</protein>
<dbReference type="Gene3D" id="3.40.50.410">
    <property type="entry name" value="von Willebrand factor, type A domain"/>
    <property type="match status" value="1"/>
</dbReference>
<name>A0A7G8BFW4_9BACT</name>
<proteinExistence type="predicted"/>
<feature type="transmembrane region" description="Helical" evidence="1">
    <location>
        <begin position="55"/>
        <end position="74"/>
    </location>
</feature>
<keyword evidence="1" id="KW-1133">Transmembrane helix</keyword>
<keyword evidence="5" id="KW-1185">Reference proteome</keyword>
<evidence type="ECO:0000259" key="3">
    <source>
        <dbReference type="Pfam" id="PF13519"/>
    </source>
</evidence>
<dbReference type="KEGG" id="adin:H7849_20510"/>
<dbReference type="SUPFAM" id="SSF53300">
    <property type="entry name" value="vWA-like"/>
    <property type="match status" value="1"/>
</dbReference>
<sequence length="680" mass="73341">MGFLAPWFLTGLAALGVPVFVHLLRKHVTTPRPVSSLMFFERGIQSSTRHQRLRYLLLFALRSALLLLVVFAFAEPFVRRAATGANEHELLIVLDSSFSMRAGTRFADARQQALALLAAKPPSQKAQVIALGGQIEMLTQPISDEAQLRSALESIQLGDGHANFGELGRTIRAMADTSHRPIDLHLFSDMQRTAMPANFADMMLPPNATLVLHDVAKGTAPPNWTVERVTAPAELADPKDPKRSRVQAVVAGFGTPAAEKTVSLVINGKAVATRNVKIPADGRATVEFAPVDVGYGFNRCEVRLEGGDAFPADDASLFVIRRSDPERVLFVHASNDIRSAVYFGAALAAAGATSFLLQSVTAEQTTDLDPSKFGFVVLSDAGTLPSIFEHTLAQYVAKGGGVLIALGTNAGRRARIPLWGADARDVHDYAHTGAAASVSQVDFTYPALAQEQPGHDNGGWAETKIFYAASVDPGQARVAARLSDGTPLLLDKQSGEGHVLLLTSGLENLTNDLPLHPVFVAFVDKAARYLSGHERLSGSQLVDSFVQLRSATAPVGEVANVEVIDPDGRRPLSLSEARTVQTFRLQRAGFYQVRFANGRDAVIGVNPDRRESDLQPIAQDVLQLWSGNNAGGVPVQAAVVDDVKYRRVNLWWYVMLLALVVALAETALASRYIGTQREEA</sequence>
<dbReference type="InterPro" id="IPR029062">
    <property type="entry name" value="Class_I_gatase-like"/>
</dbReference>
<accession>A0A7G8BFW4</accession>
<feature type="transmembrane region" description="Helical" evidence="1">
    <location>
        <begin position="6"/>
        <end position="24"/>
    </location>
</feature>
<dbReference type="EMBL" id="CP060394">
    <property type="protein sequence ID" value="QNI31434.1"/>
    <property type="molecule type" value="Genomic_DNA"/>
</dbReference>
<dbReference type="NCBIfam" id="TIGR02226">
    <property type="entry name" value="two_anch"/>
    <property type="match status" value="1"/>
</dbReference>
<dbReference type="RefSeq" id="WP_186742070.1">
    <property type="nucleotide sequence ID" value="NZ_CP060394.1"/>
</dbReference>
<evidence type="ECO:0000313" key="4">
    <source>
        <dbReference type="EMBL" id="QNI31434.1"/>
    </source>
</evidence>
<organism evidence="4 5">
    <name type="scientific">Alloacidobacterium dinghuense</name>
    <dbReference type="NCBI Taxonomy" id="2763107"/>
    <lineage>
        <taxon>Bacteria</taxon>
        <taxon>Pseudomonadati</taxon>
        <taxon>Acidobacteriota</taxon>
        <taxon>Terriglobia</taxon>
        <taxon>Terriglobales</taxon>
        <taxon>Acidobacteriaceae</taxon>
        <taxon>Alloacidobacterium</taxon>
    </lineage>
</organism>
<dbReference type="Proteomes" id="UP000515312">
    <property type="component" value="Chromosome"/>
</dbReference>
<dbReference type="InterPro" id="IPR002035">
    <property type="entry name" value="VWF_A"/>
</dbReference>
<feature type="transmembrane region" description="Helical" evidence="1">
    <location>
        <begin position="650"/>
        <end position="668"/>
    </location>
</feature>
<gene>
    <name evidence="4" type="ORF">H7849_20510</name>
</gene>
<keyword evidence="1" id="KW-0472">Membrane</keyword>
<dbReference type="InterPro" id="IPR036465">
    <property type="entry name" value="vWFA_dom_sf"/>
</dbReference>
<dbReference type="AlphaFoldDB" id="A0A7G8BFW4"/>
<evidence type="ECO:0000256" key="1">
    <source>
        <dbReference type="SAM" id="Phobius"/>
    </source>
</evidence>
<dbReference type="Pfam" id="PF07584">
    <property type="entry name" value="BatA"/>
    <property type="match status" value="1"/>
</dbReference>
<dbReference type="InterPro" id="IPR024163">
    <property type="entry name" value="Aerotolerance_reg_N"/>
</dbReference>
<evidence type="ECO:0000259" key="2">
    <source>
        <dbReference type="Pfam" id="PF07584"/>
    </source>
</evidence>
<feature type="domain" description="VWFA" evidence="3">
    <location>
        <begin position="90"/>
        <end position="190"/>
    </location>
</feature>
<evidence type="ECO:0000313" key="5">
    <source>
        <dbReference type="Proteomes" id="UP000515312"/>
    </source>
</evidence>